<dbReference type="InterPro" id="IPR017451">
    <property type="entry name" value="F-box-assoc_interact_dom"/>
</dbReference>
<dbReference type="NCBIfam" id="TIGR01640">
    <property type="entry name" value="F_box_assoc_1"/>
    <property type="match status" value="1"/>
</dbReference>
<dbReference type="InterPro" id="IPR050796">
    <property type="entry name" value="SCF_F-box_component"/>
</dbReference>
<dbReference type="PANTHER" id="PTHR31672:SF2">
    <property type="entry name" value="F-BOX DOMAIN-CONTAINING PROTEIN"/>
    <property type="match status" value="1"/>
</dbReference>
<dbReference type="Pfam" id="PF08268">
    <property type="entry name" value="FBA_3"/>
    <property type="match status" value="1"/>
</dbReference>
<dbReference type="AlphaFoldDB" id="A0A0E0M4L1"/>
<dbReference type="EnsemblPlants" id="OPUNC09G18080.1">
    <property type="protein sequence ID" value="OPUNC09G18080.1"/>
    <property type="gene ID" value="OPUNC09G18080"/>
</dbReference>
<name>A0A0E0M4L1_ORYPU</name>
<dbReference type="eggNOG" id="ENOG502SX3T">
    <property type="taxonomic scope" value="Eukaryota"/>
</dbReference>
<sequence length="420" mass="46167">MDHRAEPELLFYAPVPGHTTAFYACSVRDGEAPAAARELLTADNLSAEHVVLSPTPPCHGLTLIFEARAAEYHVCNLSTGDHVTLPPCEPAAEVDSPLQFLDGARFHNIMTPWFPFERSSAGLAFDAATGEHKVVRLFKKPSGEASCEVYTLGGAEADGWRPCAGQVMPHVGSFLVGMPPVSLDGFLYWLRSPYVGYAEVLEEKPILSFNVSTEQFGWVHMPPELARRTSHLANLDGSLCAVVDNRCFFELYELYTWSGAASTSPSWSPRCSINLQSLPEQVSDELLEERDVIPLCSGAGGGGKGKILLATGRHKVFAYDGERGTVERVFRMQDFVDFPEDHIQARLLLNVGLHEERVGDAVHLGGEGRLQVKLGRRGNTVVKREASVEHHDGSNRCTLDMFKRLAASRRANATHKYPKL</sequence>
<dbReference type="HOGENOM" id="CLU_011979_1_1_1"/>
<protein>
    <recommendedName>
        <fullName evidence="1">F-box associated beta-propeller type 3 domain-containing protein</fullName>
    </recommendedName>
</protein>
<dbReference type="STRING" id="4537.A0A0E0M4L1"/>
<evidence type="ECO:0000313" key="3">
    <source>
        <dbReference type="Proteomes" id="UP000026962"/>
    </source>
</evidence>
<reference evidence="2" key="1">
    <citation type="submission" date="2015-04" db="UniProtKB">
        <authorList>
            <consortium name="EnsemblPlants"/>
        </authorList>
    </citation>
    <scope>IDENTIFICATION</scope>
</reference>
<evidence type="ECO:0000313" key="2">
    <source>
        <dbReference type="EnsemblPlants" id="OPUNC09G18080.1"/>
    </source>
</evidence>
<reference evidence="2" key="2">
    <citation type="submission" date="2018-05" db="EMBL/GenBank/DDBJ databases">
        <title>OpunRS2 (Oryza punctata Reference Sequence Version 2).</title>
        <authorList>
            <person name="Zhang J."/>
            <person name="Kudrna D."/>
            <person name="Lee S."/>
            <person name="Talag J."/>
            <person name="Welchert J."/>
            <person name="Wing R.A."/>
        </authorList>
    </citation>
    <scope>NUCLEOTIDE SEQUENCE [LARGE SCALE GENOMIC DNA]</scope>
</reference>
<proteinExistence type="predicted"/>
<evidence type="ECO:0000259" key="1">
    <source>
        <dbReference type="Pfam" id="PF08268"/>
    </source>
</evidence>
<feature type="domain" description="F-box associated beta-propeller type 3" evidence="1">
    <location>
        <begin position="49"/>
        <end position="245"/>
    </location>
</feature>
<dbReference type="Gramene" id="OPUNC09G18080.1">
    <property type="protein sequence ID" value="OPUNC09G18080.1"/>
    <property type="gene ID" value="OPUNC09G18080"/>
</dbReference>
<dbReference type="PROSITE" id="PS51257">
    <property type="entry name" value="PROKAR_LIPOPROTEIN"/>
    <property type="match status" value="1"/>
</dbReference>
<dbReference type="PANTHER" id="PTHR31672">
    <property type="entry name" value="BNACNNG10540D PROTEIN"/>
    <property type="match status" value="1"/>
</dbReference>
<dbReference type="Proteomes" id="UP000026962">
    <property type="component" value="Chromosome 9"/>
</dbReference>
<accession>A0A0E0M4L1</accession>
<keyword evidence="3" id="KW-1185">Reference proteome</keyword>
<organism evidence="2">
    <name type="scientific">Oryza punctata</name>
    <name type="common">Red rice</name>
    <dbReference type="NCBI Taxonomy" id="4537"/>
    <lineage>
        <taxon>Eukaryota</taxon>
        <taxon>Viridiplantae</taxon>
        <taxon>Streptophyta</taxon>
        <taxon>Embryophyta</taxon>
        <taxon>Tracheophyta</taxon>
        <taxon>Spermatophyta</taxon>
        <taxon>Magnoliopsida</taxon>
        <taxon>Liliopsida</taxon>
        <taxon>Poales</taxon>
        <taxon>Poaceae</taxon>
        <taxon>BOP clade</taxon>
        <taxon>Oryzoideae</taxon>
        <taxon>Oryzeae</taxon>
        <taxon>Oryzinae</taxon>
        <taxon>Oryza</taxon>
    </lineage>
</organism>
<dbReference type="InterPro" id="IPR013187">
    <property type="entry name" value="F-box-assoc_dom_typ3"/>
</dbReference>